<dbReference type="PROSITE" id="PS50077">
    <property type="entry name" value="HEAT_REPEAT"/>
    <property type="match status" value="1"/>
</dbReference>
<dbReference type="AlphaFoldDB" id="A0A183L3E2"/>
<accession>A0A183L3E2</accession>
<dbReference type="InterPro" id="IPR051023">
    <property type="entry name" value="PP2A_Regulatory_Subunit_A"/>
</dbReference>
<dbReference type="InterPro" id="IPR021133">
    <property type="entry name" value="HEAT_type_2"/>
</dbReference>
<protein>
    <submittedName>
        <fullName evidence="7">TOG domain-containing protein</fullName>
    </submittedName>
</protein>
<reference evidence="7" key="1">
    <citation type="submission" date="2016-06" db="UniProtKB">
        <authorList>
            <consortium name="WormBaseParasite"/>
        </authorList>
    </citation>
    <scope>IDENTIFICATION</scope>
</reference>
<feature type="repeat" description="HEAT" evidence="3">
    <location>
        <begin position="47"/>
        <end position="85"/>
    </location>
</feature>
<dbReference type="GO" id="GO:0019888">
    <property type="term" value="F:protein phosphatase regulator activity"/>
    <property type="evidence" value="ECO:0007669"/>
    <property type="project" value="TreeGrafter"/>
</dbReference>
<gene>
    <name evidence="5" type="ORF">SCUD_LOCUS21850</name>
</gene>
<dbReference type="InterPro" id="IPR016024">
    <property type="entry name" value="ARM-type_fold"/>
</dbReference>
<dbReference type="SUPFAM" id="SSF48371">
    <property type="entry name" value="ARM repeat"/>
    <property type="match status" value="1"/>
</dbReference>
<comment type="similarity">
    <text evidence="2">Belongs to the phosphatase 2A regulatory subunit A family.</text>
</comment>
<proteinExistence type="inferred from homology"/>
<dbReference type="InterPro" id="IPR011989">
    <property type="entry name" value="ARM-like"/>
</dbReference>
<dbReference type="InterPro" id="IPR054573">
    <property type="entry name" value="PP2A/SF3B1-like_HEAT"/>
</dbReference>
<evidence type="ECO:0000256" key="3">
    <source>
        <dbReference type="PROSITE-ProRule" id="PRU00103"/>
    </source>
</evidence>
<dbReference type="STRING" id="6186.A0A183L3E2"/>
<evidence type="ECO:0000313" key="5">
    <source>
        <dbReference type="EMBL" id="VDP76782.1"/>
    </source>
</evidence>
<keyword evidence="1" id="KW-0677">Repeat</keyword>
<dbReference type="EMBL" id="UZAK01047623">
    <property type="protein sequence ID" value="VDP76782.1"/>
    <property type="molecule type" value="Genomic_DNA"/>
</dbReference>
<evidence type="ECO:0000259" key="4">
    <source>
        <dbReference type="Pfam" id="PF22646"/>
    </source>
</evidence>
<sequence>MLLVKYSDQILLKDPEGEVRAAAAGKLKKFASSLAPDIRESVIMKTLLPIIREMVGETNLQVKTALAGVMMALAPLLGKENTLEHLLPLLLIQLKDENPDVSLDS</sequence>
<reference evidence="5 6" key="2">
    <citation type="submission" date="2018-11" db="EMBL/GenBank/DDBJ databases">
        <authorList>
            <consortium name="Pathogen Informatics"/>
        </authorList>
    </citation>
    <scope>NUCLEOTIDE SEQUENCE [LARGE SCALE GENOMIC DNA]</scope>
    <source>
        <strain evidence="5">Dakar</strain>
        <strain evidence="6">Dakar, Senegal</strain>
    </source>
</reference>
<evidence type="ECO:0000313" key="7">
    <source>
        <dbReference type="WBParaSite" id="SCUD_0002185301-mRNA-1"/>
    </source>
</evidence>
<dbReference type="GO" id="GO:0005634">
    <property type="term" value="C:nucleus"/>
    <property type="evidence" value="ECO:0007669"/>
    <property type="project" value="TreeGrafter"/>
</dbReference>
<dbReference type="Gene3D" id="1.25.10.10">
    <property type="entry name" value="Leucine-rich Repeat Variant"/>
    <property type="match status" value="1"/>
</dbReference>
<dbReference type="PANTHER" id="PTHR10648:SF4">
    <property type="entry name" value="PROTEIN PHOSPHATASE 2 (FORMERLY 2A), REGULATORY SUBUNIT A, BETA ISOFORM-RELATED"/>
    <property type="match status" value="1"/>
</dbReference>
<dbReference type="GO" id="GO:0000159">
    <property type="term" value="C:protein phosphatase type 2A complex"/>
    <property type="evidence" value="ECO:0007669"/>
    <property type="project" value="TreeGrafter"/>
</dbReference>
<dbReference type="PANTHER" id="PTHR10648">
    <property type="entry name" value="SERINE/THREONINE-PROTEIN PHOSPHATASE PP2A 65 KDA REGULATORY SUBUNIT"/>
    <property type="match status" value="1"/>
</dbReference>
<dbReference type="WBParaSite" id="SCUD_0002185301-mRNA-1">
    <property type="protein sequence ID" value="SCUD_0002185301-mRNA-1"/>
    <property type="gene ID" value="SCUD_0002185301"/>
</dbReference>
<dbReference type="GO" id="GO:0005829">
    <property type="term" value="C:cytosol"/>
    <property type="evidence" value="ECO:0007669"/>
    <property type="project" value="TreeGrafter"/>
</dbReference>
<name>A0A183L3E2_9TREM</name>
<feature type="domain" description="Phosphatase PP2A regulatory subunit A/Splicing factor 3B subunit 1-like HEAT repeat" evidence="4">
    <location>
        <begin position="10"/>
        <end position="78"/>
    </location>
</feature>
<evidence type="ECO:0000256" key="2">
    <source>
        <dbReference type="ARBA" id="ARBA00038332"/>
    </source>
</evidence>
<evidence type="ECO:0000313" key="6">
    <source>
        <dbReference type="Proteomes" id="UP000279833"/>
    </source>
</evidence>
<organism evidence="7">
    <name type="scientific">Schistosoma curassoni</name>
    <dbReference type="NCBI Taxonomy" id="6186"/>
    <lineage>
        <taxon>Eukaryota</taxon>
        <taxon>Metazoa</taxon>
        <taxon>Spiralia</taxon>
        <taxon>Lophotrochozoa</taxon>
        <taxon>Platyhelminthes</taxon>
        <taxon>Trematoda</taxon>
        <taxon>Digenea</taxon>
        <taxon>Strigeidida</taxon>
        <taxon>Schistosomatoidea</taxon>
        <taxon>Schistosomatidae</taxon>
        <taxon>Schistosoma</taxon>
    </lineage>
</organism>
<dbReference type="Pfam" id="PF22646">
    <property type="entry name" value="PPP2R1A-like_HEAT"/>
    <property type="match status" value="1"/>
</dbReference>
<evidence type="ECO:0000256" key="1">
    <source>
        <dbReference type="ARBA" id="ARBA00022737"/>
    </source>
</evidence>
<keyword evidence="6" id="KW-1185">Reference proteome</keyword>
<dbReference type="Proteomes" id="UP000279833">
    <property type="component" value="Unassembled WGS sequence"/>
</dbReference>